<reference evidence="3" key="2">
    <citation type="journal article" date="2023" name="BMC Genomics">
        <title>Pest status, molecular evolution, and epigenetic factors derived from the genome assembly of Frankliniella fusca, a thysanopteran phytovirus vector.</title>
        <authorList>
            <person name="Catto M.A."/>
            <person name="Labadie P.E."/>
            <person name="Jacobson A.L."/>
            <person name="Kennedy G.G."/>
            <person name="Srinivasan R."/>
            <person name="Hunt B.G."/>
        </authorList>
    </citation>
    <scope>NUCLEOTIDE SEQUENCE</scope>
    <source>
        <strain evidence="3">PL_HMW_Pooled</strain>
    </source>
</reference>
<protein>
    <submittedName>
        <fullName evidence="3">Proline-rich receptor-like protein kinase PERK4</fullName>
    </submittedName>
</protein>
<feature type="region of interest" description="Disordered" evidence="1">
    <location>
        <begin position="266"/>
        <end position="352"/>
    </location>
</feature>
<evidence type="ECO:0000256" key="1">
    <source>
        <dbReference type="SAM" id="MobiDB-lite"/>
    </source>
</evidence>
<feature type="compositionally biased region" description="Low complexity" evidence="1">
    <location>
        <begin position="281"/>
        <end position="290"/>
    </location>
</feature>
<feature type="chain" id="PRO_5041921178" evidence="2">
    <location>
        <begin position="19"/>
        <end position="378"/>
    </location>
</feature>
<accession>A0AAE1HZ59</accession>
<evidence type="ECO:0000313" key="3">
    <source>
        <dbReference type="EMBL" id="KAK3930572.1"/>
    </source>
</evidence>
<feature type="signal peptide" evidence="2">
    <location>
        <begin position="1"/>
        <end position="18"/>
    </location>
</feature>
<reference evidence="3" key="1">
    <citation type="submission" date="2021-07" db="EMBL/GenBank/DDBJ databases">
        <authorList>
            <person name="Catto M.A."/>
            <person name="Jacobson A."/>
            <person name="Kennedy G."/>
            <person name="Labadie P."/>
            <person name="Hunt B.G."/>
            <person name="Srinivasan R."/>
        </authorList>
    </citation>
    <scope>NUCLEOTIDE SEQUENCE</scope>
    <source>
        <strain evidence="3">PL_HMW_Pooled</strain>
        <tissue evidence="3">Head</tissue>
    </source>
</reference>
<keyword evidence="3" id="KW-0675">Receptor</keyword>
<evidence type="ECO:0000313" key="4">
    <source>
        <dbReference type="Proteomes" id="UP001219518"/>
    </source>
</evidence>
<feature type="region of interest" description="Disordered" evidence="1">
    <location>
        <begin position="359"/>
        <end position="378"/>
    </location>
</feature>
<keyword evidence="2" id="KW-0732">Signal</keyword>
<feature type="compositionally biased region" description="Low complexity" evidence="1">
    <location>
        <begin position="81"/>
        <end position="97"/>
    </location>
</feature>
<dbReference type="AlphaFoldDB" id="A0AAE1HZ59"/>
<gene>
    <name evidence="3" type="ORF">KUF71_005306</name>
</gene>
<name>A0AAE1HZ59_9NEOP</name>
<feature type="compositionally biased region" description="Pro residues" evidence="1">
    <location>
        <begin position="140"/>
        <end position="156"/>
    </location>
</feature>
<comment type="caution">
    <text evidence="3">The sequence shown here is derived from an EMBL/GenBank/DDBJ whole genome shotgun (WGS) entry which is preliminary data.</text>
</comment>
<organism evidence="3 4">
    <name type="scientific">Frankliniella fusca</name>
    <dbReference type="NCBI Taxonomy" id="407009"/>
    <lineage>
        <taxon>Eukaryota</taxon>
        <taxon>Metazoa</taxon>
        <taxon>Ecdysozoa</taxon>
        <taxon>Arthropoda</taxon>
        <taxon>Hexapoda</taxon>
        <taxon>Insecta</taxon>
        <taxon>Pterygota</taxon>
        <taxon>Neoptera</taxon>
        <taxon>Paraneoptera</taxon>
        <taxon>Thysanoptera</taxon>
        <taxon>Terebrantia</taxon>
        <taxon>Thripoidea</taxon>
        <taxon>Thripidae</taxon>
        <taxon>Frankliniella</taxon>
    </lineage>
</organism>
<keyword evidence="4" id="KW-1185">Reference proteome</keyword>
<feature type="compositionally biased region" description="Polar residues" evidence="1">
    <location>
        <begin position="309"/>
        <end position="329"/>
    </location>
</feature>
<feature type="region of interest" description="Disordered" evidence="1">
    <location>
        <begin position="57"/>
        <end position="189"/>
    </location>
</feature>
<feature type="non-terminal residue" evidence="3">
    <location>
        <position position="378"/>
    </location>
</feature>
<dbReference type="GO" id="GO:0016301">
    <property type="term" value="F:kinase activity"/>
    <property type="evidence" value="ECO:0007669"/>
    <property type="project" value="UniProtKB-KW"/>
</dbReference>
<proteinExistence type="predicted"/>
<keyword evidence="3" id="KW-0418">Kinase</keyword>
<keyword evidence="3" id="KW-0808">Transferase</keyword>
<dbReference type="Proteomes" id="UP001219518">
    <property type="component" value="Unassembled WGS sequence"/>
</dbReference>
<evidence type="ECO:0000256" key="2">
    <source>
        <dbReference type="SAM" id="SignalP"/>
    </source>
</evidence>
<dbReference type="EMBL" id="JAHWGI010001411">
    <property type="protein sequence ID" value="KAK3930572.1"/>
    <property type="molecule type" value="Genomic_DNA"/>
</dbReference>
<feature type="compositionally biased region" description="Polar residues" evidence="1">
    <location>
        <begin position="98"/>
        <end position="120"/>
    </location>
</feature>
<sequence>LVLPHILCLVAMLVLVHAMAVKCRLILSFRFSVKHQTSTSNPATHFPVLCANAALKHSPSKRKSLSRPVRALESEVDMPGSQSAPSPSKPASPDAQPTPSAANSSDKKPTQNAHAPAQSQKGGGSAPPSYPAVLKGARQRPPPGQRGAPPPVPPRGSPRAPNKGAGADGSSRGGLSFPPCSTPPPAFEDAIRGDYVMDANNSTNTPLRHRISGVHSRHAYREEAVSYHSVNSTTVNFISKRKWTDNASRSKPTSCSISHLSENGISEIRLESRPDNKSTLSVESGSSTSGFGSGGARGHLTWTPPASVEGSTPTWTEGTPSFTESSSSGDIGCPTTPVRSSHGRERAAARAAVAAAAQERLANQQESEVVASQGGKQR</sequence>